<accession>A0A1B2RVS0</accession>
<dbReference type="KEGG" id="vg:30902584"/>
<proteinExistence type="predicted"/>
<reference evidence="1 2" key="1">
    <citation type="journal article" date="2016" name="J. Virol.">
        <title>Concurrence of Iridovirus, Polyomavirus, and a Unique Member of a New Group of Fish Papillomaviruses in Lymphocystis Disease-Affected Gilthead Sea Bream.</title>
        <authorList>
            <person name="Lopez-Bueno A."/>
            <person name="Mavian C."/>
            <person name="Labella A.M."/>
            <person name="Castro D."/>
            <person name="Borrego J.J."/>
            <person name="Alcami A."/>
            <person name="Alejo A."/>
        </authorList>
    </citation>
    <scope>NUCLEOTIDE SEQUENCE [LARGE SCALE GENOMIC DNA]</scope>
    <source>
        <strain evidence="1">SA9</strain>
    </source>
</reference>
<keyword evidence="2" id="KW-1185">Reference proteome</keyword>
<evidence type="ECO:0000313" key="1">
    <source>
        <dbReference type="EMBL" id="AOC55092.1"/>
    </source>
</evidence>
<protein>
    <submittedName>
        <fullName evidence="1">Uncharacterized protein</fullName>
    </submittedName>
</protein>
<name>A0A1B2RVS0_9VIRU</name>
<gene>
    <name evidence="1" type="ORF">LCDVSa008L</name>
</gene>
<sequence length="74" mass="8777">MILMSYYFPRRKDLNLRSSQFKLRISDTSSASIFFVKSTNKFVMLPISAYRNDQDPKYIVLAYTQILTRRRSTS</sequence>
<organism evidence="1 2">
    <name type="scientific">Lymphocystis disease virus 3</name>
    <dbReference type="NCBI Taxonomy" id="2560566"/>
    <lineage>
        <taxon>Viruses</taxon>
        <taxon>Varidnaviria</taxon>
        <taxon>Bamfordvirae</taxon>
        <taxon>Nucleocytoviricota</taxon>
        <taxon>Megaviricetes</taxon>
        <taxon>Pimascovirales</taxon>
        <taxon>Pimascovirales incertae sedis</taxon>
        <taxon>Iridoviridae</taxon>
        <taxon>Alphairidovirinae</taxon>
        <taxon>Lymphocystivirus</taxon>
        <taxon>Lymphocystivirus sparus1</taxon>
    </lineage>
</organism>
<evidence type="ECO:0000313" key="2">
    <source>
        <dbReference type="Proteomes" id="UP000149121"/>
    </source>
</evidence>
<dbReference type="EMBL" id="KX643370">
    <property type="protein sequence ID" value="AOC55092.1"/>
    <property type="molecule type" value="Genomic_DNA"/>
</dbReference>
<dbReference type="Proteomes" id="UP000149121">
    <property type="component" value="Segment"/>
</dbReference>